<dbReference type="PROSITE" id="PS51257">
    <property type="entry name" value="PROKAR_LIPOPROTEIN"/>
    <property type="match status" value="1"/>
</dbReference>
<gene>
    <name evidence="1" type="ORF">SAMN05216402_1677</name>
</gene>
<evidence type="ECO:0000313" key="1">
    <source>
        <dbReference type="EMBL" id="SDQ64512.1"/>
    </source>
</evidence>
<dbReference type="EMBL" id="FNKY01000001">
    <property type="protein sequence ID" value="SDQ64512.1"/>
    <property type="molecule type" value="Genomic_DNA"/>
</dbReference>
<protein>
    <submittedName>
        <fullName evidence="1">Uncharacterized protein</fullName>
    </submittedName>
</protein>
<keyword evidence="2" id="KW-1185">Reference proteome</keyword>
<accession>A0ABY0TD20</accession>
<proteinExistence type="predicted"/>
<organism evidence="1 2">
    <name type="scientific">Nitrosospira multiformis</name>
    <dbReference type="NCBI Taxonomy" id="1231"/>
    <lineage>
        <taxon>Bacteria</taxon>
        <taxon>Pseudomonadati</taxon>
        <taxon>Pseudomonadota</taxon>
        <taxon>Betaproteobacteria</taxon>
        <taxon>Nitrosomonadales</taxon>
        <taxon>Nitrosomonadaceae</taxon>
        <taxon>Nitrosospira</taxon>
    </lineage>
</organism>
<dbReference type="Proteomes" id="UP000183471">
    <property type="component" value="Unassembled WGS sequence"/>
</dbReference>
<name>A0ABY0TD20_9PROT</name>
<reference evidence="1 2" key="1">
    <citation type="submission" date="2016-10" db="EMBL/GenBank/DDBJ databases">
        <authorList>
            <person name="Varghese N."/>
            <person name="Submissions S."/>
        </authorList>
    </citation>
    <scope>NUCLEOTIDE SEQUENCE [LARGE SCALE GENOMIC DNA]</scope>
    <source>
        <strain evidence="1 2">Nl1</strain>
    </source>
</reference>
<evidence type="ECO:0000313" key="2">
    <source>
        <dbReference type="Proteomes" id="UP000183471"/>
    </source>
</evidence>
<comment type="caution">
    <text evidence="1">The sequence shown here is derived from an EMBL/GenBank/DDBJ whole genome shotgun (WGS) entry which is preliminary data.</text>
</comment>
<dbReference type="RefSeq" id="WP_074631906.1">
    <property type="nucleotide sequence ID" value="NZ_FNKY01000001.1"/>
</dbReference>
<sequence length="139" mass="15286">MIKNTVTVVFVLSFLVSCMSSQGHVDSEEMYIKASALTKLAAAVESTVRYKSPPPELGESELLTLATRHDPILLENFKGYKVRVLRNERHSVVLVCNAAGTHALLEDAGCSGPMDRNRWMGKPEPCEFSLDTKTVCGKD</sequence>